<dbReference type="SFLD" id="SFLDG01129">
    <property type="entry name" value="C1.5:_HAD__Beta-PGM__Phosphata"/>
    <property type="match status" value="1"/>
</dbReference>
<comment type="caution">
    <text evidence="1">The sequence shown here is derived from an EMBL/GenBank/DDBJ whole genome shotgun (WGS) entry which is preliminary data.</text>
</comment>
<dbReference type="RefSeq" id="WP_354369352.1">
    <property type="nucleotide sequence ID" value="NZ_JBEPMA010000018.1"/>
</dbReference>
<dbReference type="Proteomes" id="UP001549162">
    <property type="component" value="Unassembled WGS sequence"/>
</dbReference>
<dbReference type="InterPro" id="IPR023198">
    <property type="entry name" value="PGP-like_dom2"/>
</dbReference>
<dbReference type="InterPro" id="IPR050155">
    <property type="entry name" value="HAD-like_hydrolase_sf"/>
</dbReference>
<sequence>MDNIKSIIFDFDGTLHDTIKIYFPAFSKGADYLKSLGFAQDFEVTEENIQKFLGEKPSFAYELIAKGASDEIKAKTQRMVGLSMEENMNNKLGKLYPNTIEVLETLSQKYDLYILSNARERYLDKALEIYNIKKYFKDAFAAETYNYQTKDKILAQILPNMEKDVIFVGDRFHDIDAAVANNIKSIFCKYGFGSVKEGQKSNFTINNLAEILEIL</sequence>
<protein>
    <submittedName>
        <fullName evidence="1">Phosphoglycolate phosphatase</fullName>
        <ecNumber evidence="1">3.1.3.18</ecNumber>
    </submittedName>
</protein>
<dbReference type="InterPro" id="IPR041492">
    <property type="entry name" value="HAD_2"/>
</dbReference>
<dbReference type="InterPro" id="IPR036412">
    <property type="entry name" value="HAD-like_sf"/>
</dbReference>
<proteinExistence type="predicted"/>
<organism evidence="1 2">
    <name type="scientific">Peptoniphilus olsenii</name>
    <dbReference type="NCBI Taxonomy" id="411570"/>
    <lineage>
        <taxon>Bacteria</taxon>
        <taxon>Bacillati</taxon>
        <taxon>Bacillota</taxon>
        <taxon>Tissierellia</taxon>
        <taxon>Tissierellales</taxon>
        <taxon>Peptoniphilaceae</taxon>
        <taxon>Peptoniphilus</taxon>
    </lineage>
</organism>
<dbReference type="Gene3D" id="1.10.150.240">
    <property type="entry name" value="Putative phosphatase, domain 2"/>
    <property type="match status" value="1"/>
</dbReference>
<reference evidence="1 2" key="1">
    <citation type="submission" date="2024-06" db="EMBL/GenBank/DDBJ databases">
        <title>Genomic Encyclopedia of Type Strains, Phase IV (KMG-IV): sequencing the most valuable type-strain genomes for metagenomic binning, comparative biology and taxonomic classification.</title>
        <authorList>
            <person name="Goeker M."/>
        </authorList>
    </citation>
    <scope>NUCLEOTIDE SEQUENCE [LARGE SCALE GENOMIC DNA]</scope>
    <source>
        <strain evidence="1 2">DSM 21460</strain>
    </source>
</reference>
<gene>
    <name evidence="1" type="ORF">ABID14_001869</name>
</gene>
<dbReference type="SUPFAM" id="SSF56784">
    <property type="entry name" value="HAD-like"/>
    <property type="match status" value="1"/>
</dbReference>
<dbReference type="PANTHER" id="PTHR43434:SF1">
    <property type="entry name" value="PHOSPHOGLYCOLATE PHOSPHATASE"/>
    <property type="match status" value="1"/>
</dbReference>
<keyword evidence="2" id="KW-1185">Reference proteome</keyword>
<dbReference type="NCBIfam" id="TIGR01549">
    <property type="entry name" value="HAD-SF-IA-v1"/>
    <property type="match status" value="1"/>
</dbReference>
<evidence type="ECO:0000313" key="2">
    <source>
        <dbReference type="Proteomes" id="UP001549162"/>
    </source>
</evidence>
<dbReference type="InterPro" id="IPR006439">
    <property type="entry name" value="HAD-SF_hydro_IA"/>
</dbReference>
<evidence type="ECO:0000313" key="1">
    <source>
        <dbReference type="EMBL" id="MET3618231.1"/>
    </source>
</evidence>
<dbReference type="GO" id="GO:0008967">
    <property type="term" value="F:phosphoglycolate phosphatase activity"/>
    <property type="evidence" value="ECO:0007669"/>
    <property type="project" value="UniProtKB-EC"/>
</dbReference>
<dbReference type="SFLD" id="SFLDS00003">
    <property type="entry name" value="Haloacid_Dehalogenase"/>
    <property type="match status" value="1"/>
</dbReference>
<accession>A0ABV2JBW1</accession>
<dbReference type="Pfam" id="PF13419">
    <property type="entry name" value="HAD_2"/>
    <property type="match status" value="1"/>
</dbReference>
<dbReference type="Gene3D" id="3.40.50.1000">
    <property type="entry name" value="HAD superfamily/HAD-like"/>
    <property type="match status" value="1"/>
</dbReference>
<name>A0ABV2JBW1_9FIRM</name>
<dbReference type="EC" id="3.1.3.18" evidence="1"/>
<dbReference type="PANTHER" id="PTHR43434">
    <property type="entry name" value="PHOSPHOGLYCOLATE PHOSPHATASE"/>
    <property type="match status" value="1"/>
</dbReference>
<keyword evidence="1" id="KW-0378">Hydrolase</keyword>
<dbReference type="InterPro" id="IPR023214">
    <property type="entry name" value="HAD_sf"/>
</dbReference>
<dbReference type="EMBL" id="JBEPMA010000018">
    <property type="protein sequence ID" value="MET3618231.1"/>
    <property type="molecule type" value="Genomic_DNA"/>
</dbReference>